<dbReference type="PANTHER" id="PTHR46621:SF1">
    <property type="entry name" value="SNRNA-ACTIVATING PROTEIN COMPLEX SUBUNIT 4"/>
    <property type="match status" value="1"/>
</dbReference>
<evidence type="ECO:0000256" key="2">
    <source>
        <dbReference type="ARBA" id="ARBA00023125"/>
    </source>
</evidence>
<reference evidence="8 9" key="1">
    <citation type="journal article" date="2022" name="bioRxiv">
        <title>Genomics of Preaxostyla Flagellates Illuminates Evolutionary Transitions and the Path Towards Mitochondrial Loss.</title>
        <authorList>
            <person name="Novak L.V.F."/>
            <person name="Treitli S.C."/>
            <person name="Pyrih J."/>
            <person name="Halakuc P."/>
            <person name="Pipaliya S.V."/>
            <person name="Vacek V."/>
            <person name="Brzon O."/>
            <person name="Soukal P."/>
            <person name="Eme L."/>
            <person name="Dacks J.B."/>
            <person name="Karnkowska A."/>
            <person name="Elias M."/>
            <person name="Hampl V."/>
        </authorList>
    </citation>
    <scope>NUCLEOTIDE SEQUENCE [LARGE SCALE GENOMIC DNA]</scope>
    <source>
        <strain evidence="8">NAU3</strain>
        <tissue evidence="8">Gut</tissue>
    </source>
</reference>
<dbReference type="SUPFAM" id="SSF46689">
    <property type="entry name" value="Homeodomain-like"/>
    <property type="match status" value="4"/>
</dbReference>
<feature type="domain" description="HTH myb-type" evidence="7">
    <location>
        <begin position="330"/>
        <end position="385"/>
    </location>
</feature>
<keyword evidence="9" id="KW-1185">Reference proteome</keyword>
<dbReference type="InterPro" id="IPR001005">
    <property type="entry name" value="SANT/Myb"/>
</dbReference>
<feature type="domain" description="Myb-like" evidence="5">
    <location>
        <begin position="382"/>
        <end position="433"/>
    </location>
</feature>
<evidence type="ECO:0000313" key="8">
    <source>
        <dbReference type="EMBL" id="KAK2959379.1"/>
    </source>
</evidence>
<feature type="domain" description="SANT" evidence="6">
    <location>
        <begin position="281"/>
        <end position="325"/>
    </location>
</feature>
<feature type="domain" description="HTH myb-type" evidence="7">
    <location>
        <begin position="278"/>
        <end position="329"/>
    </location>
</feature>
<evidence type="ECO:0000259" key="5">
    <source>
        <dbReference type="PROSITE" id="PS50090"/>
    </source>
</evidence>
<proteinExistence type="predicted"/>
<dbReference type="Pfam" id="PF13921">
    <property type="entry name" value="Myb_DNA-bind_6"/>
    <property type="match status" value="1"/>
</dbReference>
<dbReference type="CDD" id="cd00167">
    <property type="entry name" value="SANT"/>
    <property type="match status" value="4"/>
</dbReference>
<evidence type="ECO:0000259" key="7">
    <source>
        <dbReference type="PROSITE" id="PS51294"/>
    </source>
</evidence>
<keyword evidence="4" id="KW-0539">Nucleus</keyword>
<dbReference type="SMART" id="SM00717">
    <property type="entry name" value="SANT"/>
    <property type="match status" value="5"/>
</dbReference>
<feature type="domain" description="HTH myb-type" evidence="7">
    <location>
        <begin position="221"/>
        <end position="277"/>
    </location>
</feature>
<dbReference type="Gene3D" id="1.10.10.60">
    <property type="entry name" value="Homeodomain-like"/>
    <property type="match status" value="5"/>
</dbReference>
<dbReference type="Proteomes" id="UP001281761">
    <property type="component" value="Unassembled WGS sequence"/>
</dbReference>
<sequence>MNPQMDSQPIPTGYAPEVTPMLPAPFQEGPVEGQTNVDFALQANFEYRHFLQSQLEAIYRRRQELRVEIEKLQRVDQVALSAQPTKIPAERTATLELFSLGSGSRPDDNQDTINRSKTHPQIPLQFRIKKWTDTEKHTLRIAIRQQNRDYLKRKALADYQASAKTDADKEHYETTKKSIDSMNINELDDTVEHIDWDQVAKQQVMSRSAHECRIRWMNVDAPWINHSEWTKDEDRFLLQLAQQHQGYDWHIIAEQMAQQRGIHRTPTQCFIRYQRSLNSNLTKSKWTDEEDQILQQAVKLYGLKNWGQVANCLEGRTGQQCLHRYQKTLDPDIKKGKWDWEEDRRLQLAIAIYGPGKWSIIAAHVPKRTDVQCRERYCNILDATISHEAWSQEEDQHLLQVVEQVGVGKWSEIASIIRNRTDSQCWKRWKALKRDDLEQYQQRIQQYRIISGMMPGQMQFTLPPDVEERLRLAHQHFQQQATALNMTDTASGDDFQRVLNAMLQAGGEFAESAQMLVTPPVMPQMPEPTKA</sequence>
<dbReference type="InterPro" id="IPR009057">
    <property type="entry name" value="Homeodomain-like_sf"/>
</dbReference>
<gene>
    <name evidence="8" type="ORF">BLNAU_5688</name>
</gene>
<dbReference type="PROSITE" id="PS51294">
    <property type="entry name" value="HTH_MYB"/>
    <property type="match status" value="4"/>
</dbReference>
<dbReference type="InterPro" id="IPR017884">
    <property type="entry name" value="SANT_dom"/>
</dbReference>
<feature type="domain" description="HTH myb-type" evidence="7">
    <location>
        <begin position="387"/>
        <end position="437"/>
    </location>
</feature>
<protein>
    <submittedName>
        <fullName evidence="8">snRNA-activating protein complex subunit 4</fullName>
    </submittedName>
</protein>
<evidence type="ECO:0000256" key="3">
    <source>
        <dbReference type="ARBA" id="ARBA00023163"/>
    </source>
</evidence>
<evidence type="ECO:0000256" key="1">
    <source>
        <dbReference type="ARBA" id="ARBA00023015"/>
    </source>
</evidence>
<name>A0ABQ9Y6U7_9EUKA</name>
<evidence type="ECO:0000313" key="9">
    <source>
        <dbReference type="Proteomes" id="UP001281761"/>
    </source>
</evidence>
<evidence type="ECO:0000259" key="6">
    <source>
        <dbReference type="PROSITE" id="PS51293"/>
    </source>
</evidence>
<accession>A0ABQ9Y6U7</accession>
<dbReference type="Pfam" id="PF00249">
    <property type="entry name" value="Myb_DNA-binding"/>
    <property type="match status" value="2"/>
</dbReference>
<feature type="domain" description="Myb-like" evidence="5">
    <location>
        <begin position="330"/>
        <end position="381"/>
    </location>
</feature>
<keyword evidence="1" id="KW-0805">Transcription regulation</keyword>
<keyword evidence="2" id="KW-0238">DNA-binding</keyword>
<dbReference type="PROSITE" id="PS50090">
    <property type="entry name" value="MYB_LIKE"/>
    <property type="match status" value="4"/>
</dbReference>
<dbReference type="InterPro" id="IPR017930">
    <property type="entry name" value="Myb_dom"/>
</dbReference>
<evidence type="ECO:0000256" key="4">
    <source>
        <dbReference type="ARBA" id="ARBA00023242"/>
    </source>
</evidence>
<organism evidence="8 9">
    <name type="scientific">Blattamonas nauphoetae</name>
    <dbReference type="NCBI Taxonomy" id="2049346"/>
    <lineage>
        <taxon>Eukaryota</taxon>
        <taxon>Metamonada</taxon>
        <taxon>Preaxostyla</taxon>
        <taxon>Oxymonadida</taxon>
        <taxon>Blattamonas</taxon>
    </lineage>
</organism>
<keyword evidence="3" id="KW-0804">Transcription</keyword>
<feature type="domain" description="Myb-like" evidence="5">
    <location>
        <begin position="221"/>
        <end position="277"/>
    </location>
</feature>
<dbReference type="PANTHER" id="PTHR46621">
    <property type="entry name" value="SNRNA-ACTIVATING PROTEIN COMPLEX SUBUNIT 4"/>
    <property type="match status" value="1"/>
</dbReference>
<feature type="domain" description="Myb-like" evidence="5">
    <location>
        <begin position="278"/>
        <end position="329"/>
    </location>
</feature>
<dbReference type="PROSITE" id="PS51293">
    <property type="entry name" value="SANT"/>
    <property type="match status" value="1"/>
</dbReference>
<dbReference type="InterPro" id="IPR051575">
    <property type="entry name" value="Myb-like_DNA-bd"/>
</dbReference>
<comment type="caution">
    <text evidence="8">The sequence shown here is derived from an EMBL/GenBank/DDBJ whole genome shotgun (WGS) entry which is preliminary data.</text>
</comment>
<dbReference type="EMBL" id="JARBJD010000030">
    <property type="protein sequence ID" value="KAK2959379.1"/>
    <property type="molecule type" value="Genomic_DNA"/>
</dbReference>